<evidence type="ECO:0000259" key="2">
    <source>
        <dbReference type="Pfam" id="PF08461"/>
    </source>
</evidence>
<dbReference type="EMBL" id="MWQY01000002">
    <property type="protein sequence ID" value="ORC37908.1"/>
    <property type="molecule type" value="Genomic_DNA"/>
</dbReference>
<name>A0A1Y1S289_9SPIO</name>
<proteinExistence type="predicted"/>
<organism evidence="3 4">
    <name type="scientific">Marispirochaeta aestuarii</name>
    <dbReference type="NCBI Taxonomy" id="1963862"/>
    <lineage>
        <taxon>Bacteria</taxon>
        <taxon>Pseudomonadati</taxon>
        <taxon>Spirochaetota</taxon>
        <taxon>Spirochaetia</taxon>
        <taxon>Spirochaetales</taxon>
        <taxon>Spirochaetaceae</taxon>
        <taxon>Marispirochaeta</taxon>
    </lineage>
</organism>
<protein>
    <recommendedName>
        <fullName evidence="5">NrpR transcriptional repressor</fullName>
    </recommendedName>
</protein>
<dbReference type="Proteomes" id="UP000192343">
    <property type="component" value="Unassembled WGS sequence"/>
</dbReference>
<accession>A0A1Y1S289</accession>
<gene>
    <name evidence="3" type="ORF">B4O97_02605</name>
</gene>
<evidence type="ECO:0000313" key="4">
    <source>
        <dbReference type="Proteomes" id="UP000192343"/>
    </source>
</evidence>
<dbReference type="InterPro" id="IPR038982">
    <property type="entry name" value="NrpR"/>
</dbReference>
<evidence type="ECO:0000313" key="3">
    <source>
        <dbReference type="EMBL" id="ORC37908.1"/>
    </source>
</evidence>
<sequence>MKDQIERKRLAILHVLIENKRPVSSKEIAAELAEQGYTITERTVRFHLQAMDDEGLTHYIGKKGRVLTDLGREELSRARAHEKVGFLSSRISQMTYSMNFDYHSCTGKVVVNVSYISRDYAARSAELMSRVFQAGYAMGTKLCLFDEGEEPGELRIPRGYVGIGTICSISLNGVLLREGIPVTSLFGGLLELRNHRPSRFVEIINYDGTTIDPLEIFIKSGMTDYLGATSSGTGLIGASFREIPAEAREKTLEIDAALDALGMRGFYMVGQPGQTLLDIPVGYGNVGAVIIGGLNPVAILEESGIPVQSKALSSLVDYDVLFDYRELPERMKKTVKF</sequence>
<dbReference type="InterPro" id="IPR036984">
    <property type="entry name" value="NrpR_dom_sf"/>
</dbReference>
<dbReference type="InterPro" id="IPR002846">
    <property type="entry name" value="NRD"/>
</dbReference>
<feature type="domain" description="Ribonuclease R winged-helix" evidence="2">
    <location>
        <begin position="11"/>
        <end position="75"/>
    </location>
</feature>
<dbReference type="PANTHER" id="PTHR41964">
    <property type="entry name" value="GLOBAL NITROGEN REGULATOR NRPR"/>
    <property type="match status" value="1"/>
</dbReference>
<dbReference type="RefSeq" id="WP_083048033.1">
    <property type="nucleotide sequence ID" value="NZ_MWQY01000002.1"/>
</dbReference>
<reference evidence="3 4" key="1">
    <citation type="submission" date="2017-03" db="EMBL/GenBank/DDBJ databases">
        <title>Draft Genome sequence of Marispirochaeta sp. strain JC444.</title>
        <authorList>
            <person name="Shivani Y."/>
            <person name="Subhash Y."/>
            <person name="Sasikala C."/>
            <person name="Ramana C."/>
        </authorList>
    </citation>
    <scope>NUCLEOTIDE SEQUENCE [LARGE SCALE GENOMIC DNA]</scope>
    <source>
        <strain evidence="3 4">JC444</strain>
    </source>
</reference>
<dbReference type="AlphaFoldDB" id="A0A1Y1S289"/>
<evidence type="ECO:0008006" key="5">
    <source>
        <dbReference type="Google" id="ProtNLM"/>
    </source>
</evidence>
<evidence type="ECO:0000259" key="1">
    <source>
        <dbReference type="Pfam" id="PF01995"/>
    </source>
</evidence>
<dbReference type="Pfam" id="PF08461">
    <property type="entry name" value="WHD_RNase_R"/>
    <property type="match status" value="1"/>
</dbReference>
<dbReference type="SUPFAM" id="SSF46785">
    <property type="entry name" value="Winged helix' DNA-binding domain"/>
    <property type="match status" value="1"/>
</dbReference>
<dbReference type="InterPro" id="IPR036390">
    <property type="entry name" value="WH_DNA-bd_sf"/>
</dbReference>
<dbReference type="Gene3D" id="3.30.70.1360">
    <property type="entry name" value="mj0159-like"/>
    <property type="match status" value="2"/>
</dbReference>
<keyword evidence="4" id="KW-1185">Reference proteome</keyword>
<dbReference type="InterPro" id="IPR036388">
    <property type="entry name" value="WH-like_DNA-bd_sf"/>
</dbReference>
<comment type="caution">
    <text evidence="3">The sequence shown here is derived from an EMBL/GenBank/DDBJ whole genome shotgun (WGS) entry which is preliminary data.</text>
</comment>
<feature type="domain" description="NrpR regulatory" evidence="1">
    <location>
        <begin position="84"/>
        <end position="320"/>
    </location>
</feature>
<dbReference type="Gene3D" id="1.10.10.10">
    <property type="entry name" value="Winged helix-like DNA-binding domain superfamily/Winged helix DNA-binding domain"/>
    <property type="match status" value="1"/>
</dbReference>
<dbReference type="InterPro" id="IPR013668">
    <property type="entry name" value="RNase_R_HTH_12"/>
</dbReference>
<dbReference type="OrthoDB" id="9775029at2"/>
<dbReference type="STRING" id="1963862.B4O97_02605"/>
<dbReference type="Pfam" id="PF01995">
    <property type="entry name" value="NRD1_2"/>
    <property type="match status" value="1"/>
</dbReference>
<dbReference type="PANTHER" id="PTHR41964:SF1">
    <property type="entry name" value="GLOBAL NITROGEN REGULATOR NRPR"/>
    <property type="match status" value="1"/>
</dbReference>